<name>A0A9P7VJX1_9AGAR</name>
<sequence length="187" mass="20655">MNPALDVASRAEIDDIGYRQSRQRSFGQCPLQSTNLVTGPTSWFKGQSCSFEIPLIRFLLINLMSRTNAKNSRIDDITLAMYQETTCVSRPMGLNQLTQFLKEVCASPSHLYPGAGPGVNFPTPSSVMATMADALSGNGSSSNIDDHLRTVPPRLFTHLSSFFTEKPDDKLVIFQYDCFSHGLEQAL</sequence>
<gene>
    <name evidence="1" type="ORF">BT62DRAFT_1011165</name>
</gene>
<dbReference type="RefSeq" id="XP_043035352.1">
    <property type="nucleotide sequence ID" value="XM_043177750.1"/>
</dbReference>
<comment type="caution">
    <text evidence="1">The sequence shown here is derived from an EMBL/GenBank/DDBJ whole genome shotgun (WGS) entry which is preliminary data.</text>
</comment>
<dbReference type="Proteomes" id="UP000812287">
    <property type="component" value="Unassembled WGS sequence"/>
</dbReference>
<reference evidence="1" key="1">
    <citation type="submission" date="2020-11" db="EMBL/GenBank/DDBJ databases">
        <title>Adaptations for nitrogen fixation in a non-lichenized fungal sporocarp promotes dispersal by wood-feeding termites.</title>
        <authorList>
            <consortium name="DOE Joint Genome Institute"/>
            <person name="Koch R.A."/>
            <person name="Yoon G."/>
            <person name="Arayal U."/>
            <person name="Lail K."/>
            <person name="Amirebrahimi M."/>
            <person name="Labutti K."/>
            <person name="Lipzen A."/>
            <person name="Riley R."/>
            <person name="Barry K."/>
            <person name="Henrissat B."/>
            <person name="Grigoriev I.V."/>
            <person name="Herr J.R."/>
            <person name="Aime M.C."/>
        </authorList>
    </citation>
    <scope>NUCLEOTIDE SEQUENCE</scope>
    <source>
        <strain evidence="1">MCA 3950</strain>
    </source>
</reference>
<protein>
    <submittedName>
        <fullName evidence="1">Uncharacterized protein</fullName>
    </submittedName>
</protein>
<dbReference type="EMBL" id="MU250556">
    <property type="protein sequence ID" value="KAG7441852.1"/>
    <property type="molecule type" value="Genomic_DNA"/>
</dbReference>
<evidence type="ECO:0000313" key="1">
    <source>
        <dbReference type="EMBL" id="KAG7441852.1"/>
    </source>
</evidence>
<evidence type="ECO:0000313" key="2">
    <source>
        <dbReference type="Proteomes" id="UP000812287"/>
    </source>
</evidence>
<dbReference type="AlphaFoldDB" id="A0A9P7VJX1"/>
<accession>A0A9P7VJX1</accession>
<organism evidence="1 2">
    <name type="scientific">Guyanagaster necrorhizus</name>
    <dbReference type="NCBI Taxonomy" id="856835"/>
    <lineage>
        <taxon>Eukaryota</taxon>
        <taxon>Fungi</taxon>
        <taxon>Dikarya</taxon>
        <taxon>Basidiomycota</taxon>
        <taxon>Agaricomycotina</taxon>
        <taxon>Agaricomycetes</taxon>
        <taxon>Agaricomycetidae</taxon>
        <taxon>Agaricales</taxon>
        <taxon>Marasmiineae</taxon>
        <taxon>Physalacriaceae</taxon>
        <taxon>Guyanagaster</taxon>
    </lineage>
</organism>
<keyword evidence="2" id="KW-1185">Reference proteome</keyword>
<proteinExistence type="predicted"/>
<dbReference type="GeneID" id="66100037"/>